<sequence length="97" mass="11341">MINQSERIYSTLYKASVFFVVIISCMLFAVLFYLLANHLVKDKVDTLESKLDKLYELSDRIQENISVTSFMLQEIYTDPRYLSNDLKGSVNFLRSWG</sequence>
<comment type="caution">
    <text evidence="2">The sequence shown here is derived from an EMBL/GenBank/DDBJ whole genome shotgun (WGS) entry which is preliminary data.</text>
</comment>
<dbReference type="EMBL" id="MDTU01000001">
    <property type="protein sequence ID" value="ODN43139.1"/>
    <property type="molecule type" value="Genomic_DNA"/>
</dbReference>
<dbReference type="PROSITE" id="PS51257">
    <property type="entry name" value="PROKAR_LIPOPROTEIN"/>
    <property type="match status" value="1"/>
</dbReference>
<reference evidence="2 3" key="1">
    <citation type="submission" date="2016-08" db="EMBL/GenBank/DDBJ databases">
        <title>Draft genome sequence of Candidatus Piscirickettsia litoralis, from seawater.</title>
        <authorList>
            <person name="Wan X."/>
            <person name="Lee A.J."/>
            <person name="Hou S."/>
            <person name="Donachie S.P."/>
        </authorList>
    </citation>
    <scope>NUCLEOTIDE SEQUENCE [LARGE SCALE GENOMIC DNA]</scope>
    <source>
        <strain evidence="2 3">Y2</strain>
    </source>
</reference>
<feature type="transmembrane region" description="Helical" evidence="1">
    <location>
        <begin position="12"/>
        <end position="36"/>
    </location>
</feature>
<proteinExistence type="predicted"/>
<organism evidence="2 3">
    <name type="scientific">Piscirickettsia litoralis</name>
    <dbReference type="NCBI Taxonomy" id="1891921"/>
    <lineage>
        <taxon>Bacteria</taxon>
        <taxon>Pseudomonadati</taxon>
        <taxon>Pseudomonadota</taxon>
        <taxon>Gammaproteobacteria</taxon>
        <taxon>Thiotrichales</taxon>
        <taxon>Piscirickettsiaceae</taxon>
        <taxon>Piscirickettsia</taxon>
    </lineage>
</organism>
<evidence type="ECO:0000313" key="2">
    <source>
        <dbReference type="EMBL" id="ODN43139.1"/>
    </source>
</evidence>
<keyword evidence="1" id="KW-1133">Transmembrane helix</keyword>
<accession>A0ABX3AAI3</accession>
<evidence type="ECO:0000256" key="1">
    <source>
        <dbReference type="SAM" id="Phobius"/>
    </source>
</evidence>
<keyword evidence="1" id="KW-0812">Transmembrane</keyword>
<evidence type="ECO:0000313" key="3">
    <source>
        <dbReference type="Proteomes" id="UP000094329"/>
    </source>
</evidence>
<dbReference type="RefSeq" id="WP_069312938.1">
    <property type="nucleotide sequence ID" value="NZ_MDTU01000001.1"/>
</dbReference>
<dbReference type="Proteomes" id="UP000094329">
    <property type="component" value="Unassembled WGS sequence"/>
</dbReference>
<protein>
    <submittedName>
        <fullName evidence="2">Uncharacterized protein</fullName>
    </submittedName>
</protein>
<keyword evidence="1" id="KW-0472">Membrane</keyword>
<name>A0ABX3AAI3_9GAMM</name>
<keyword evidence="3" id="KW-1185">Reference proteome</keyword>
<gene>
    <name evidence="2" type="ORF">BGC07_09720</name>
</gene>